<dbReference type="GeneID" id="87846018"/>
<accession>A0AAE0HNB9</accession>
<dbReference type="RefSeq" id="XP_062662911.1">
    <property type="nucleotide sequence ID" value="XM_062809070.1"/>
</dbReference>
<dbReference type="PROSITE" id="PS00455">
    <property type="entry name" value="AMP_BINDING"/>
    <property type="match status" value="1"/>
</dbReference>
<evidence type="ECO:0000313" key="3">
    <source>
        <dbReference type="Proteomes" id="UP001278766"/>
    </source>
</evidence>
<evidence type="ECO:0000313" key="2">
    <source>
        <dbReference type="EMBL" id="KAK3299397.1"/>
    </source>
</evidence>
<reference evidence="2" key="1">
    <citation type="journal article" date="2023" name="Mol. Phylogenet. Evol.">
        <title>Genome-scale phylogeny and comparative genomics of the fungal order Sordariales.</title>
        <authorList>
            <person name="Hensen N."/>
            <person name="Bonometti L."/>
            <person name="Westerberg I."/>
            <person name="Brannstrom I.O."/>
            <person name="Guillou S."/>
            <person name="Cros-Aarteil S."/>
            <person name="Calhoun S."/>
            <person name="Haridas S."/>
            <person name="Kuo A."/>
            <person name="Mondo S."/>
            <person name="Pangilinan J."/>
            <person name="Riley R."/>
            <person name="LaButti K."/>
            <person name="Andreopoulos B."/>
            <person name="Lipzen A."/>
            <person name="Chen C."/>
            <person name="Yan M."/>
            <person name="Daum C."/>
            <person name="Ng V."/>
            <person name="Clum A."/>
            <person name="Steindorff A."/>
            <person name="Ohm R.A."/>
            <person name="Martin F."/>
            <person name="Silar P."/>
            <person name="Natvig D.O."/>
            <person name="Lalanne C."/>
            <person name="Gautier V."/>
            <person name="Ament-Velasquez S.L."/>
            <person name="Kruys A."/>
            <person name="Hutchinson M.I."/>
            <person name="Powell A.J."/>
            <person name="Barry K."/>
            <person name="Miller A.N."/>
            <person name="Grigoriev I.V."/>
            <person name="Debuchy R."/>
            <person name="Gladieux P."/>
            <person name="Hiltunen Thoren M."/>
            <person name="Johannesson H."/>
        </authorList>
    </citation>
    <scope>NUCLEOTIDE SEQUENCE</scope>
    <source>
        <strain evidence="2">CBS 168.71</strain>
    </source>
</reference>
<dbReference type="Pfam" id="PF00501">
    <property type="entry name" value="AMP-binding"/>
    <property type="match status" value="1"/>
</dbReference>
<dbReference type="InterPro" id="IPR042099">
    <property type="entry name" value="ANL_N_sf"/>
</dbReference>
<dbReference type="InterPro" id="IPR020845">
    <property type="entry name" value="AMP-binding_CS"/>
</dbReference>
<keyword evidence="3" id="KW-1185">Reference proteome</keyword>
<feature type="domain" description="AMP-dependent synthetase/ligase" evidence="1">
    <location>
        <begin position="122"/>
        <end position="505"/>
    </location>
</feature>
<dbReference type="AlphaFoldDB" id="A0AAE0HNB9"/>
<comment type="caution">
    <text evidence="2">The sequence shown here is derived from an EMBL/GenBank/DDBJ whole genome shotgun (WGS) entry which is preliminary data.</text>
</comment>
<dbReference type="InterPro" id="IPR000873">
    <property type="entry name" value="AMP-dep_synth/lig_dom"/>
</dbReference>
<dbReference type="PANTHER" id="PTHR42921:SF4">
    <property type="entry name" value="ACETOACETYL-COA SYNTHASE (AFU_ORTHOLOGUE AFUA_8G04770)"/>
    <property type="match status" value="1"/>
</dbReference>
<reference evidence="2" key="2">
    <citation type="submission" date="2023-06" db="EMBL/GenBank/DDBJ databases">
        <authorList>
            <consortium name="Lawrence Berkeley National Laboratory"/>
            <person name="Haridas S."/>
            <person name="Hensen N."/>
            <person name="Bonometti L."/>
            <person name="Westerberg I."/>
            <person name="Brannstrom I.O."/>
            <person name="Guillou S."/>
            <person name="Cros-Aarteil S."/>
            <person name="Calhoun S."/>
            <person name="Kuo A."/>
            <person name="Mondo S."/>
            <person name="Pangilinan J."/>
            <person name="Riley R."/>
            <person name="Labutti K."/>
            <person name="Andreopoulos B."/>
            <person name="Lipzen A."/>
            <person name="Chen C."/>
            <person name="Yanf M."/>
            <person name="Daum C."/>
            <person name="Ng V."/>
            <person name="Clum A."/>
            <person name="Steindorff A."/>
            <person name="Ohm R."/>
            <person name="Martin F."/>
            <person name="Silar P."/>
            <person name="Natvig D."/>
            <person name="Lalanne C."/>
            <person name="Gautier V."/>
            <person name="Ament-Velasquez S.L."/>
            <person name="Kruys A."/>
            <person name="Hutchinson M.I."/>
            <person name="Powell A.J."/>
            <person name="Barry K."/>
            <person name="Miller A.N."/>
            <person name="Grigoriev I.V."/>
            <person name="Debuchy R."/>
            <person name="Gladieux P."/>
            <person name="Thoren M.H."/>
            <person name="Johannesson H."/>
        </authorList>
    </citation>
    <scope>NUCLEOTIDE SEQUENCE</scope>
    <source>
        <strain evidence="2">CBS 168.71</strain>
    </source>
</reference>
<name>A0AAE0HNB9_9PEZI</name>
<dbReference type="SUPFAM" id="SSF56801">
    <property type="entry name" value="Acetyl-CoA synthetase-like"/>
    <property type="match status" value="1"/>
</dbReference>
<organism evidence="2 3">
    <name type="scientific">Chaetomium fimeti</name>
    <dbReference type="NCBI Taxonomy" id="1854472"/>
    <lineage>
        <taxon>Eukaryota</taxon>
        <taxon>Fungi</taxon>
        <taxon>Dikarya</taxon>
        <taxon>Ascomycota</taxon>
        <taxon>Pezizomycotina</taxon>
        <taxon>Sordariomycetes</taxon>
        <taxon>Sordariomycetidae</taxon>
        <taxon>Sordariales</taxon>
        <taxon>Chaetomiaceae</taxon>
        <taxon>Chaetomium</taxon>
    </lineage>
</organism>
<sequence length="715" mass="78280">MANQDQQAVSVPRKLWQHPNPESTQMYHFMQDLNREHNLHLKTFRDLHAFSLAHRTAFWASLFASANLLHEGSYTTVVDESLPLDAVPRWFDGVHLNFSENALYSRCRATGERGVWGKEDGKVAVTEVREAGSAVREVTYGGLRGLVGGMVRAMEARGVRRGDRVVVVAANSVETVVVWLAAAWLGAVFSSSSTDMGVKGILQRAVQVDPKFLFMDDAALYNGKVVDLREKMAEIVDGLKGCSNFEGVVSIPRFEEPRDISRVPKSETLASFLSSAAKDAPLPDFVRVPFHEPFLICYSSGTTGIPKAIVHSVGGILLSYYKEGVLHEGLGADSVTLQYTTTGWIMYLSNCGALLYGGRTVFYDGSPFQPDATILIRIAGEQKVTKLGISPRWMFEVAKAGLRPRDMVDLSHLRTVTCTGMVLSEQLFEWFYDVGFPPHVHLGNISGGTDIAGCFGIMNPLEPVYVGGTQGPSLGVHVAIYDSLLPDGVVGEEVPHGTPGELVAAAPFPNIPCFFWGDKPSAGTSTSSSNNSPAAPGTKYHAAYFARFQHVWAHGDFCVVHPVTGGITFLGRADGVLNPSGVRFGSAEIYSVVERRFADRVQDSLCVGQRRPRDADESVILFLLMKPGVRFDRGLVNEIRQAIAADLSKRHVPKYIFQTPEIPTTINLKKVELPVKQIVSGRTIKASGTLANPQSLEYYYQFAKVEELVGPKEKL</sequence>
<dbReference type="EMBL" id="JAUEPN010000002">
    <property type="protein sequence ID" value="KAK3299397.1"/>
    <property type="molecule type" value="Genomic_DNA"/>
</dbReference>
<dbReference type="InterPro" id="IPR045851">
    <property type="entry name" value="AMP-bd_C_sf"/>
</dbReference>
<dbReference type="PANTHER" id="PTHR42921">
    <property type="entry name" value="ACETOACETYL-COA SYNTHETASE"/>
    <property type="match status" value="1"/>
</dbReference>
<evidence type="ECO:0000259" key="1">
    <source>
        <dbReference type="Pfam" id="PF00501"/>
    </source>
</evidence>
<gene>
    <name evidence="2" type="ORF">B0H64DRAFT_99361</name>
</gene>
<dbReference type="Gene3D" id="3.40.50.12780">
    <property type="entry name" value="N-terminal domain of ligase-like"/>
    <property type="match status" value="1"/>
</dbReference>
<dbReference type="GO" id="GO:0030729">
    <property type="term" value="F:acetoacetate-CoA ligase activity"/>
    <property type="evidence" value="ECO:0007669"/>
    <property type="project" value="InterPro"/>
</dbReference>
<dbReference type="NCBIfam" id="TIGR01217">
    <property type="entry name" value="ac_ac_CoA_syn"/>
    <property type="match status" value="1"/>
</dbReference>
<dbReference type="GO" id="GO:0006629">
    <property type="term" value="P:lipid metabolic process"/>
    <property type="evidence" value="ECO:0007669"/>
    <property type="project" value="InterPro"/>
</dbReference>
<protein>
    <recommendedName>
        <fullName evidence="1">AMP-dependent synthetase/ligase domain-containing protein</fullName>
    </recommendedName>
</protein>
<dbReference type="InterPro" id="IPR005914">
    <property type="entry name" value="Acac_CoA_synth"/>
</dbReference>
<proteinExistence type="predicted"/>
<dbReference type="Proteomes" id="UP001278766">
    <property type="component" value="Unassembled WGS sequence"/>
</dbReference>
<dbReference type="Gene3D" id="3.30.300.30">
    <property type="match status" value="1"/>
</dbReference>